<dbReference type="EMBL" id="CM032187">
    <property type="protein sequence ID" value="KAG7089946.1"/>
    <property type="molecule type" value="Genomic_DNA"/>
</dbReference>
<feature type="region of interest" description="Disordered" evidence="1">
    <location>
        <begin position="549"/>
        <end position="568"/>
    </location>
</feature>
<gene>
    <name evidence="3" type="ORF">E1B28_011574</name>
</gene>
<feature type="compositionally biased region" description="Polar residues" evidence="1">
    <location>
        <begin position="151"/>
        <end position="180"/>
    </location>
</feature>
<dbReference type="Pfam" id="PF00172">
    <property type="entry name" value="Zn_clus"/>
    <property type="match status" value="1"/>
</dbReference>
<dbReference type="Proteomes" id="UP001049176">
    <property type="component" value="Chromosome 7"/>
</dbReference>
<dbReference type="InterPro" id="IPR004827">
    <property type="entry name" value="bZIP"/>
</dbReference>
<feature type="domain" description="Zn(2)-C6 fungal-type" evidence="2">
    <location>
        <begin position="99"/>
        <end position="130"/>
    </location>
</feature>
<dbReference type="SUPFAM" id="SSF57701">
    <property type="entry name" value="Zn2/Cys6 DNA-binding domain"/>
    <property type="match status" value="1"/>
</dbReference>
<dbReference type="CDD" id="cd00067">
    <property type="entry name" value="GAL4"/>
    <property type="match status" value="1"/>
</dbReference>
<evidence type="ECO:0000313" key="3">
    <source>
        <dbReference type="EMBL" id="KAG7089946.1"/>
    </source>
</evidence>
<feature type="compositionally biased region" description="Polar residues" evidence="1">
    <location>
        <begin position="890"/>
        <end position="905"/>
    </location>
</feature>
<feature type="compositionally biased region" description="Polar residues" evidence="1">
    <location>
        <begin position="749"/>
        <end position="760"/>
    </location>
</feature>
<accession>A0A9P7RVG4</accession>
<feature type="compositionally biased region" description="Polar residues" evidence="1">
    <location>
        <begin position="66"/>
        <end position="93"/>
    </location>
</feature>
<dbReference type="AlphaFoldDB" id="A0A9P7RVG4"/>
<sequence length="998" mass="109507">MDFGPSQFQEQPPTITEFDILFEPSDFAGSSGSTAGSSGDFGQLRDGGHWVGGSNGLQQRRHSRNQHYGSNRMSPYTQPPSFQFNNTSGPSRRQWNWKVCSTCRYQSIKCDGSQPRCGPCQRNYIDNCDYTDSSRNLRADTDFRPEEGSREYSNAQALSSDYDTTNYGEGSHTYNGSRVYNNRKFDRSSSTVVHVHVHESGSTSTSSRSPSSSSNVAVTPSTSQGTGSDSAISDRGPKPGRELTRSEQYASLLLGCGIGYPLWKPIPRRTTEAEYVVSIGDVGVISDGLPFNTLFNITQPSDSLANKDGIPEGVHPPCILHPRWLTVIDRYHQEWTTLICPKNSVSCQTVQKLDGSRVYNYTLSDKQGALLGLPKGGVLKNLERKGEFKERIQKHWRQWYDFSERQGYLEEHQALYVVTGVEQCSTWAIAAWDHAPGDRSDSVSLKFAVDESNGSCSWIHSTARCESQSSAKVDPTGGDDAAKQTVFVRGFWINKFSGRMSSSAPSMMRLGGLDSGQDDDNHFGGNGGPVNGSSSSFLSMSTFGSGSGSASSHKGGCSDDSAPHTETSDFVHEPQVQSLSVDLQDFFNFTGESPCEIINHFAFAVVSRIQPAVLNTDYIIFSHDDDWIGIMQELDDGFPAKLEIIKRICCEFKFVVEDGAIYTTKLMDHDIKLVRQGLIPVQAPGSDLSVILEFRETQRVPEESGQPLAMTWSCAPTLHPASTQDEGVLHHEFPHQNNPGSEAHGDARSGSSSLLPNNPVASKRPPRNIPPESAHHHFIPAMYHNPNDMDHGLGTTFESPEVDWNHLLKNYQDTLGPGPGSDSTRFFSGLSSDLLHPSPGSTLIDSSPYSDLTLFDPSPSLDHSPLYPELSVQSDEPLFEPASPKSISSVTAAPVTSWTPRNLTTPELVPLDAPTQRRRSATRLGAKKQVPVMFVHKGKVTGGTLNVKDGKLEGDGDLPPLNSDATEEEQIEYKRRQNTAAARKSRKRKLEYVPRGGS</sequence>
<dbReference type="PROSITE" id="PS50048">
    <property type="entry name" value="ZN2_CY6_FUNGAL_2"/>
    <property type="match status" value="1"/>
</dbReference>
<dbReference type="InterPro" id="IPR036864">
    <property type="entry name" value="Zn2-C6_fun-type_DNA-bd_sf"/>
</dbReference>
<dbReference type="RefSeq" id="XP_043006416.1">
    <property type="nucleotide sequence ID" value="XM_043156629.1"/>
</dbReference>
<feature type="compositionally biased region" description="Low complexity" evidence="1">
    <location>
        <begin position="188"/>
        <end position="223"/>
    </location>
</feature>
<reference evidence="3" key="1">
    <citation type="journal article" date="2021" name="Genome Biol. Evol.">
        <title>The assembled and annotated genome of the fairy-ring fungus Marasmius oreades.</title>
        <authorList>
            <person name="Hiltunen M."/>
            <person name="Ament-Velasquez S.L."/>
            <person name="Johannesson H."/>
        </authorList>
    </citation>
    <scope>NUCLEOTIDE SEQUENCE</scope>
    <source>
        <strain evidence="3">03SP1</strain>
    </source>
</reference>
<keyword evidence="4" id="KW-1185">Reference proteome</keyword>
<dbReference type="KEGG" id="more:E1B28_011574"/>
<protein>
    <recommendedName>
        <fullName evidence="2">Zn(2)-C6 fungal-type domain-containing protein</fullName>
    </recommendedName>
</protein>
<evidence type="ECO:0000313" key="4">
    <source>
        <dbReference type="Proteomes" id="UP001049176"/>
    </source>
</evidence>
<dbReference type="GeneID" id="66080649"/>
<feature type="region of interest" description="Disordered" evidence="1">
    <location>
        <begin position="943"/>
        <end position="998"/>
    </location>
</feature>
<dbReference type="CDD" id="cd12193">
    <property type="entry name" value="bZIP_GCN4"/>
    <property type="match status" value="1"/>
</dbReference>
<feature type="region of interest" description="Disordered" evidence="1">
    <location>
        <begin position="135"/>
        <end position="243"/>
    </location>
</feature>
<feature type="region of interest" description="Disordered" evidence="1">
    <location>
        <begin position="730"/>
        <end position="774"/>
    </location>
</feature>
<dbReference type="Gene3D" id="4.10.240.10">
    <property type="entry name" value="Zn(2)-C6 fungal-type DNA-binding domain"/>
    <property type="match status" value="1"/>
</dbReference>
<organism evidence="3 4">
    <name type="scientific">Marasmius oreades</name>
    <name type="common">fairy-ring Marasmius</name>
    <dbReference type="NCBI Taxonomy" id="181124"/>
    <lineage>
        <taxon>Eukaryota</taxon>
        <taxon>Fungi</taxon>
        <taxon>Dikarya</taxon>
        <taxon>Basidiomycota</taxon>
        <taxon>Agaricomycotina</taxon>
        <taxon>Agaricomycetes</taxon>
        <taxon>Agaricomycetidae</taxon>
        <taxon>Agaricales</taxon>
        <taxon>Marasmiineae</taxon>
        <taxon>Marasmiaceae</taxon>
        <taxon>Marasmius</taxon>
    </lineage>
</organism>
<dbReference type="InterPro" id="IPR001138">
    <property type="entry name" value="Zn2Cys6_DnaBD"/>
</dbReference>
<feature type="region of interest" description="Disordered" evidence="1">
    <location>
        <begin position="507"/>
        <end position="529"/>
    </location>
</feature>
<evidence type="ECO:0000259" key="2">
    <source>
        <dbReference type="PROSITE" id="PS50048"/>
    </source>
</evidence>
<proteinExistence type="predicted"/>
<dbReference type="PROSITE" id="PS00036">
    <property type="entry name" value="BZIP_BASIC"/>
    <property type="match status" value="1"/>
</dbReference>
<feature type="compositionally biased region" description="Low complexity" evidence="1">
    <location>
        <begin position="26"/>
        <end position="42"/>
    </location>
</feature>
<dbReference type="GO" id="GO:0008270">
    <property type="term" value="F:zinc ion binding"/>
    <property type="evidence" value="ECO:0007669"/>
    <property type="project" value="InterPro"/>
</dbReference>
<dbReference type="OrthoDB" id="3222453at2759"/>
<feature type="region of interest" description="Disordered" evidence="1">
    <location>
        <begin position="26"/>
        <end position="93"/>
    </location>
</feature>
<name>A0A9P7RVG4_9AGAR</name>
<feature type="region of interest" description="Disordered" evidence="1">
    <location>
        <begin position="890"/>
        <end position="926"/>
    </location>
</feature>
<feature type="compositionally biased region" description="Basic and acidic residues" evidence="1">
    <location>
        <begin position="135"/>
        <end position="150"/>
    </location>
</feature>
<dbReference type="GO" id="GO:0000981">
    <property type="term" value="F:DNA-binding transcription factor activity, RNA polymerase II-specific"/>
    <property type="evidence" value="ECO:0007669"/>
    <property type="project" value="InterPro"/>
</dbReference>
<evidence type="ECO:0000256" key="1">
    <source>
        <dbReference type="SAM" id="MobiDB-lite"/>
    </source>
</evidence>
<comment type="caution">
    <text evidence="3">The sequence shown here is derived from an EMBL/GenBank/DDBJ whole genome shotgun (WGS) entry which is preliminary data.</text>
</comment>